<dbReference type="OrthoDB" id="1939276at2759"/>
<dbReference type="Pfam" id="PF08387">
    <property type="entry name" value="FBD"/>
    <property type="match status" value="1"/>
</dbReference>
<sequence length="821" mass="91097">MKTRINLGRKAIKRLGVSVVFHQASGEFATANTSAPCEKKRRAEGRGDGHHQVLDAGDDGAAQSRSSWNNKTGSPSRSSQETPPPAPPVAGEEEEEANGGGGVDHISGLPDAILGDIITLLPTKDGARTQALAHRWRHVWRAAPLNLDCRRRGLPEDDDDDEAIAAAISRILSVHHGPGRVFCVPAHHLHDRPAAVDAWLRSPVLDGLQEMELCYPRRRPQLDHPPPLPASMFRFSATLRSATFGQCHFPEVGAAAVQGIRFPLLRQLALVRVRISEGSLHAMISSSSCPALECLFLDSSHGFRRVRINSTTLRIIYVRTDYYGPDLHFVELVVEDAPCLEKLLCAERIGFQVSVMAAPKLQTLGSLSNWLSSWSSPRHVFGSTVFEGIRSHVRFASFFLLNAKELETLAAAISRILSAHQGPGRVFCFPAHLLHDRPAAVDAWLRSPALDSLQDIELCYPRRRPPLDHPPPLPASMFRFSATLRSAIFGQCQISDDVQGIRQVISSVHFQGSISKKGDTNLWRQKHRRLIRGFDIHLKTLVLERYQGIRSHVRFASFFLLNAKELDVMRLEVEDKNCNEEFFAEQRLKLEVEGWAPGDDAREDEALAGVVSRILSAHHGPGHVFCFPAHLHHDRAAAVDAWLRSAALDSLQEIELSYLHRPPLDHPPPPPPSLFRFSATLAVATICQCQISGEQTIPVLPQLRQLALVRVRISEGSLHAMISSSSCPALECLFLDSCHGFRCVRINDSARLRSIGVRTDYYGEDLRRFRKLVVEDAPCLEKLLCTHRDKGFHLEVSVMAAPKLEILGSLSKEKKFCAAVL</sequence>
<dbReference type="PANTHER" id="PTHR32141:SF123">
    <property type="entry name" value="F-BOX DOMAIN-CONTAINING PROTEIN"/>
    <property type="match status" value="1"/>
</dbReference>
<dbReference type="SUPFAM" id="SSF52047">
    <property type="entry name" value="RNI-like"/>
    <property type="match status" value="1"/>
</dbReference>
<name>A0A835EM14_9POAL</name>
<dbReference type="InterPro" id="IPR053781">
    <property type="entry name" value="F-box_AtFBL13-like"/>
</dbReference>
<dbReference type="AlphaFoldDB" id="A0A835EM14"/>
<dbReference type="EMBL" id="JACEFO010001862">
    <property type="protein sequence ID" value="KAF8698616.1"/>
    <property type="molecule type" value="Genomic_DNA"/>
</dbReference>
<feature type="region of interest" description="Disordered" evidence="1">
    <location>
        <begin position="30"/>
        <end position="106"/>
    </location>
</feature>
<comment type="caution">
    <text evidence="4">The sequence shown here is derived from an EMBL/GenBank/DDBJ whole genome shotgun (WGS) entry which is preliminary data.</text>
</comment>
<feature type="compositionally biased region" description="Polar residues" evidence="1">
    <location>
        <begin position="63"/>
        <end position="81"/>
    </location>
</feature>
<dbReference type="InterPro" id="IPR055302">
    <property type="entry name" value="F-box_dom-containing"/>
</dbReference>
<feature type="compositionally biased region" description="Basic and acidic residues" evidence="1">
    <location>
        <begin position="44"/>
        <end position="53"/>
    </location>
</feature>
<evidence type="ECO:0000259" key="3">
    <source>
        <dbReference type="Pfam" id="PF24758"/>
    </source>
</evidence>
<dbReference type="InterPro" id="IPR055411">
    <property type="entry name" value="LRR_FXL15/At3g58940/PEG3-like"/>
</dbReference>
<evidence type="ECO:0000313" key="4">
    <source>
        <dbReference type="EMBL" id="KAF8698616.1"/>
    </source>
</evidence>
<dbReference type="InterPro" id="IPR036047">
    <property type="entry name" value="F-box-like_dom_sf"/>
</dbReference>
<gene>
    <name evidence="4" type="ORF">HU200_034860</name>
</gene>
<dbReference type="CDD" id="cd22160">
    <property type="entry name" value="F-box_AtFBL13-like"/>
    <property type="match status" value="1"/>
</dbReference>
<dbReference type="Pfam" id="PF24758">
    <property type="entry name" value="LRR_At5g56370"/>
    <property type="match status" value="3"/>
</dbReference>
<evidence type="ECO:0000313" key="5">
    <source>
        <dbReference type="Proteomes" id="UP000636709"/>
    </source>
</evidence>
<dbReference type="InterPro" id="IPR006566">
    <property type="entry name" value="FBD"/>
</dbReference>
<feature type="domain" description="F-box/LRR-repeat protein 15/At3g58940/PEG3-like LRR" evidence="3">
    <location>
        <begin position="639"/>
        <end position="813"/>
    </location>
</feature>
<protein>
    <recommendedName>
        <fullName evidence="6">F-box domain-containing protein</fullName>
    </recommendedName>
</protein>
<feature type="domain" description="F-box/LRR-repeat protein 15/At3g58940/PEG3-like LRR" evidence="3">
    <location>
        <begin position="441"/>
        <end position="497"/>
    </location>
</feature>
<keyword evidence="5" id="KW-1185">Reference proteome</keyword>
<dbReference type="SUPFAM" id="SSF81383">
    <property type="entry name" value="F-box domain"/>
    <property type="match status" value="1"/>
</dbReference>
<evidence type="ECO:0000259" key="2">
    <source>
        <dbReference type="Pfam" id="PF08387"/>
    </source>
</evidence>
<dbReference type="Proteomes" id="UP000636709">
    <property type="component" value="Unassembled WGS sequence"/>
</dbReference>
<dbReference type="PANTHER" id="PTHR32141">
    <property type="match status" value="1"/>
</dbReference>
<feature type="domain" description="FBD" evidence="2">
    <location>
        <begin position="534"/>
        <end position="569"/>
    </location>
</feature>
<organism evidence="4 5">
    <name type="scientific">Digitaria exilis</name>
    <dbReference type="NCBI Taxonomy" id="1010633"/>
    <lineage>
        <taxon>Eukaryota</taxon>
        <taxon>Viridiplantae</taxon>
        <taxon>Streptophyta</taxon>
        <taxon>Embryophyta</taxon>
        <taxon>Tracheophyta</taxon>
        <taxon>Spermatophyta</taxon>
        <taxon>Magnoliopsida</taxon>
        <taxon>Liliopsida</taxon>
        <taxon>Poales</taxon>
        <taxon>Poaceae</taxon>
        <taxon>PACMAD clade</taxon>
        <taxon>Panicoideae</taxon>
        <taxon>Panicodae</taxon>
        <taxon>Paniceae</taxon>
        <taxon>Anthephorinae</taxon>
        <taxon>Digitaria</taxon>
    </lineage>
</organism>
<evidence type="ECO:0000256" key="1">
    <source>
        <dbReference type="SAM" id="MobiDB-lite"/>
    </source>
</evidence>
<accession>A0A835EM14</accession>
<proteinExistence type="predicted"/>
<feature type="domain" description="F-box/LRR-repeat protein 15/At3g58940/PEG3-like LRR" evidence="3">
    <location>
        <begin position="196"/>
        <end position="386"/>
    </location>
</feature>
<reference evidence="4" key="1">
    <citation type="submission" date="2020-07" db="EMBL/GenBank/DDBJ databases">
        <title>Genome sequence and genetic diversity analysis of an under-domesticated orphan crop, white fonio (Digitaria exilis).</title>
        <authorList>
            <person name="Bennetzen J.L."/>
            <person name="Chen S."/>
            <person name="Ma X."/>
            <person name="Wang X."/>
            <person name="Yssel A.E.J."/>
            <person name="Chaluvadi S.R."/>
            <person name="Johnson M."/>
            <person name="Gangashetty P."/>
            <person name="Hamidou F."/>
            <person name="Sanogo M.D."/>
            <person name="Zwaenepoel A."/>
            <person name="Wallace J."/>
            <person name="Van De Peer Y."/>
            <person name="Van Deynze A."/>
        </authorList>
    </citation>
    <scope>NUCLEOTIDE SEQUENCE</scope>
    <source>
        <tissue evidence="4">Leaves</tissue>
    </source>
</reference>
<evidence type="ECO:0008006" key="6">
    <source>
        <dbReference type="Google" id="ProtNLM"/>
    </source>
</evidence>